<dbReference type="AlphaFoldDB" id="H8GGT8"/>
<evidence type="ECO:0000313" key="11">
    <source>
        <dbReference type="Proteomes" id="UP000005090"/>
    </source>
</evidence>
<evidence type="ECO:0000256" key="4">
    <source>
        <dbReference type="ARBA" id="ARBA00022764"/>
    </source>
</evidence>
<evidence type="ECO:0000259" key="9">
    <source>
        <dbReference type="Pfam" id="PF00127"/>
    </source>
</evidence>
<gene>
    <name evidence="10" type="ORF">Metal_2315</name>
</gene>
<dbReference type="HOGENOM" id="CLU_124330_1_0_6"/>
<dbReference type="PROSITE" id="PS51257">
    <property type="entry name" value="PROKAR_LIPOPROTEIN"/>
    <property type="match status" value="1"/>
</dbReference>
<keyword evidence="4" id="KW-0574">Periplasm</keyword>
<dbReference type="GO" id="GO:0042597">
    <property type="term" value="C:periplasmic space"/>
    <property type="evidence" value="ECO:0007669"/>
    <property type="project" value="UniProtKB-SubCell"/>
</dbReference>
<dbReference type="GO" id="GO:0005507">
    <property type="term" value="F:copper ion binding"/>
    <property type="evidence" value="ECO:0007669"/>
    <property type="project" value="InterPro"/>
</dbReference>
<dbReference type="SUPFAM" id="SSF49503">
    <property type="entry name" value="Cupredoxins"/>
    <property type="match status" value="1"/>
</dbReference>
<comment type="subcellular location">
    <subcellularLocation>
        <location evidence="1">Periplasm</location>
    </subcellularLocation>
</comment>
<dbReference type="STRING" id="686340.Metal_2315"/>
<dbReference type="Pfam" id="PF00127">
    <property type="entry name" value="Copper-bind"/>
    <property type="match status" value="1"/>
</dbReference>
<dbReference type="GO" id="GO:0009055">
    <property type="term" value="F:electron transfer activity"/>
    <property type="evidence" value="ECO:0007669"/>
    <property type="project" value="InterPro"/>
</dbReference>
<protein>
    <submittedName>
        <fullName evidence="10">Plastocyanin</fullName>
    </submittedName>
</protein>
<dbReference type="RefSeq" id="WP_005372409.1">
    <property type="nucleotide sequence ID" value="NZ_CM001475.1"/>
</dbReference>
<sequence>MMSKNKILFLAANVLMMAAFACRAETIVVKGQGISFAPSVIKAQVGDIIAFKEMTGHFVDPVANLWPEGAEPMHSQMGADYNYEVKKEGLYVFKCPPHWGARMGAVMLVGNPADLSSTLDKYFSIAETEADAKPAKGLLKKFKETLAK</sequence>
<accession>H8GGT8</accession>
<feature type="binding site" evidence="7">
    <location>
        <position position="95"/>
    </location>
    <ligand>
        <name>Cu cation</name>
        <dbReference type="ChEBI" id="CHEBI:23378"/>
    </ligand>
</feature>
<dbReference type="Gene3D" id="2.60.40.420">
    <property type="entry name" value="Cupredoxins - blue copper proteins"/>
    <property type="match status" value="1"/>
</dbReference>
<evidence type="ECO:0000256" key="6">
    <source>
        <dbReference type="ARBA" id="ARBA00023008"/>
    </source>
</evidence>
<dbReference type="Proteomes" id="UP000005090">
    <property type="component" value="Chromosome"/>
</dbReference>
<keyword evidence="6 7" id="KW-0186">Copper</keyword>
<feature type="signal peptide" evidence="8">
    <location>
        <begin position="1"/>
        <end position="21"/>
    </location>
</feature>
<dbReference type="InterPro" id="IPR000923">
    <property type="entry name" value="BlueCu_1"/>
</dbReference>
<evidence type="ECO:0000256" key="2">
    <source>
        <dbReference type="ARBA" id="ARBA00022448"/>
    </source>
</evidence>
<feature type="binding site" evidence="7">
    <location>
        <position position="57"/>
    </location>
    <ligand>
        <name>Cu cation</name>
        <dbReference type="ChEBI" id="CHEBI:23378"/>
    </ligand>
</feature>
<evidence type="ECO:0000313" key="10">
    <source>
        <dbReference type="EMBL" id="EIC30051.1"/>
    </source>
</evidence>
<keyword evidence="8" id="KW-0732">Signal</keyword>
<dbReference type="EMBL" id="CM001475">
    <property type="protein sequence ID" value="EIC30051.1"/>
    <property type="molecule type" value="Genomic_DNA"/>
</dbReference>
<dbReference type="InterPro" id="IPR008972">
    <property type="entry name" value="Cupredoxin"/>
</dbReference>
<evidence type="ECO:0000256" key="7">
    <source>
        <dbReference type="PIRSR" id="PIRSR602386-1"/>
    </source>
</evidence>
<evidence type="ECO:0000256" key="1">
    <source>
        <dbReference type="ARBA" id="ARBA00004418"/>
    </source>
</evidence>
<comment type="cofactor">
    <cofactor evidence="7">
        <name>Cu cation</name>
        <dbReference type="ChEBI" id="CHEBI:23378"/>
    </cofactor>
    <text evidence="7">Binds 1 copper ion per subunit.</text>
</comment>
<organism evidence="10 11">
    <name type="scientific">Methylomicrobium album BG8</name>
    <dbReference type="NCBI Taxonomy" id="686340"/>
    <lineage>
        <taxon>Bacteria</taxon>
        <taxon>Pseudomonadati</taxon>
        <taxon>Pseudomonadota</taxon>
        <taxon>Gammaproteobacteria</taxon>
        <taxon>Methylococcales</taxon>
        <taxon>Methylococcaceae</taxon>
        <taxon>Methylomicrobium</taxon>
    </lineage>
</organism>
<keyword evidence="2" id="KW-0813">Transport</keyword>
<feature type="binding site" evidence="7">
    <location>
        <position position="103"/>
    </location>
    <ligand>
        <name>Cu cation</name>
        <dbReference type="ChEBI" id="CHEBI:23378"/>
    </ligand>
</feature>
<reference evidence="10 11" key="1">
    <citation type="journal article" date="2013" name="Genome Announc.">
        <title>Genome Sequence of the Obligate Gammaproteobacterial Methanotroph Methylomicrobium album Strain BG8.</title>
        <authorList>
            <person name="Kits K.D."/>
            <person name="Kalyuzhnaya M.G."/>
            <person name="Klotz M.G."/>
            <person name="Jetten M.S."/>
            <person name="Op den Camp H.J."/>
            <person name="Vuilleumier S."/>
            <person name="Bringel F."/>
            <person name="Dispirito A.A."/>
            <person name="Murrell J.C."/>
            <person name="Bruce D."/>
            <person name="Cheng J.F."/>
            <person name="Copeland A."/>
            <person name="Goodwin L."/>
            <person name="Hauser L."/>
            <person name="Lajus A."/>
            <person name="Land M.L."/>
            <person name="Lapidus A."/>
            <person name="Lucas S."/>
            <person name="Medigue C."/>
            <person name="Pitluck S."/>
            <person name="Woyke T."/>
            <person name="Zeytun A."/>
            <person name="Stein L.Y."/>
        </authorList>
    </citation>
    <scope>NUCLEOTIDE SEQUENCE [LARGE SCALE GENOMIC DNA]</scope>
    <source>
        <strain evidence="10 11">BG8</strain>
    </source>
</reference>
<feature type="binding site" evidence="7">
    <location>
        <position position="98"/>
    </location>
    <ligand>
        <name>Cu cation</name>
        <dbReference type="ChEBI" id="CHEBI:23378"/>
    </ligand>
</feature>
<keyword evidence="3 7" id="KW-0479">Metal-binding</keyword>
<feature type="domain" description="Blue (type 1) copper" evidence="9">
    <location>
        <begin position="29"/>
        <end position="108"/>
    </location>
</feature>
<dbReference type="PRINTS" id="PR00155">
    <property type="entry name" value="AMICYANIN"/>
</dbReference>
<dbReference type="eggNOG" id="COG3794">
    <property type="taxonomic scope" value="Bacteria"/>
</dbReference>
<evidence type="ECO:0000256" key="8">
    <source>
        <dbReference type="SAM" id="SignalP"/>
    </source>
</evidence>
<keyword evidence="5" id="KW-0249">Electron transport</keyword>
<feature type="chain" id="PRO_5003611950" evidence="8">
    <location>
        <begin position="22"/>
        <end position="148"/>
    </location>
</feature>
<evidence type="ECO:0000256" key="5">
    <source>
        <dbReference type="ARBA" id="ARBA00022982"/>
    </source>
</evidence>
<evidence type="ECO:0000256" key="3">
    <source>
        <dbReference type="ARBA" id="ARBA00022723"/>
    </source>
</evidence>
<dbReference type="InterPro" id="IPR002386">
    <property type="entry name" value="Amicyanin/Pseudoazurin"/>
</dbReference>
<keyword evidence="11" id="KW-1185">Reference proteome</keyword>
<proteinExistence type="predicted"/>
<name>H8GGT8_METAL</name>